<feature type="transmembrane region" description="Helical" evidence="7">
    <location>
        <begin position="70"/>
        <end position="92"/>
    </location>
</feature>
<protein>
    <submittedName>
        <fullName evidence="8">Transmembrane secretion effector</fullName>
    </submittedName>
</protein>
<accession>A0A559TKA8</accession>
<dbReference type="RefSeq" id="WP_022719068.1">
    <property type="nucleotide sequence ID" value="NZ_ATTQ01000040.1"/>
</dbReference>
<evidence type="ECO:0000256" key="1">
    <source>
        <dbReference type="ARBA" id="ARBA00004651"/>
    </source>
</evidence>
<keyword evidence="6 7" id="KW-0472">Membrane</keyword>
<dbReference type="PANTHER" id="PTHR23513">
    <property type="entry name" value="INTEGRAL MEMBRANE EFFLUX PROTEIN-RELATED"/>
    <property type="match status" value="1"/>
</dbReference>
<evidence type="ECO:0000256" key="7">
    <source>
        <dbReference type="SAM" id="Phobius"/>
    </source>
</evidence>
<dbReference type="Proteomes" id="UP000319824">
    <property type="component" value="Unassembled WGS sequence"/>
</dbReference>
<evidence type="ECO:0000256" key="2">
    <source>
        <dbReference type="ARBA" id="ARBA00022448"/>
    </source>
</evidence>
<gene>
    <name evidence="8" type="ORF">BCL32_0417</name>
</gene>
<feature type="transmembrane region" description="Helical" evidence="7">
    <location>
        <begin position="25"/>
        <end position="49"/>
    </location>
</feature>
<keyword evidence="4 7" id="KW-0812">Transmembrane</keyword>
<dbReference type="InterPro" id="IPR010290">
    <property type="entry name" value="TM_effector"/>
</dbReference>
<dbReference type="SUPFAM" id="SSF103473">
    <property type="entry name" value="MFS general substrate transporter"/>
    <property type="match status" value="1"/>
</dbReference>
<evidence type="ECO:0000313" key="9">
    <source>
        <dbReference type="Proteomes" id="UP000319824"/>
    </source>
</evidence>
<dbReference type="Gene3D" id="1.20.1250.20">
    <property type="entry name" value="MFS general substrate transporter like domains"/>
    <property type="match status" value="1"/>
</dbReference>
<evidence type="ECO:0000256" key="5">
    <source>
        <dbReference type="ARBA" id="ARBA00022989"/>
    </source>
</evidence>
<reference evidence="8 9" key="1">
    <citation type="submission" date="2019-06" db="EMBL/GenBank/DDBJ databases">
        <title>Pac Bio to generate improved reference genome sequences for organisms with transposon mutant libraries (support for FEBA project).</title>
        <authorList>
            <person name="Blow M."/>
        </authorList>
    </citation>
    <scope>NUCLEOTIDE SEQUENCE [LARGE SCALE GENOMIC DNA]</scope>
    <source>
        <strain evidence="8 9">USDA 1844</strain>
    </source>
</reference>
<dbReference type="GO" id="GO:0005886">
    <property type="term" value="C:plasma membrane"/>
    <property type="evidence" value="ECO:0007669"/>
    <property type="project" value="UniProtKB-SubCell"/>
</dbReference>
<evidence type="ECO:0000256" key="4">
    <source>
        <dbReference type="ARBA" id="ARBA00022692"/>
    </source>
</evidence>
<dbReference type="Pfam" id="PF05977">
    <property type="entry name" value="MFS_3"/>
    <property type="match status" value="1"/>
</dbReference>
<keyword evidence="2" id="KW-0813">Transport</keyword>
<evidence type="ECO:0000256" key="6">
    <source>
        <dbReference type="ARBA" id="ARBA00023136"/>
    </source>
</evidence>
<dbReference type="AlphaFoldDB" id="A0A559TKA8"/>
<dbReference type="InterPro" id="IPR036259">
    <property type="entry name" value="MFS_trans_sf"/>
</dbReference>
<organism evidence="8 9">
    <name type="scientific">Rhizobium mongolense USDA 1844</name>
    <dbReference type="NCBI Taxonomy" id="1079460"/>
    <lineage>
        <taxon>Bacteria</taxon>
        <taxon>Pseudomonadati</taxon>
        <taxon>Pseudomonadota</taxon>
        <taxon>Alphaproteobacteria</taxon>
        <taxon>Hyphomicrobiales</taxon>
        <taxon>Rhizobiaceae</taxon>
        <taxon>Rhizobium/Agrobacterium group</taxon>
        <taxon>Rhizobium</taxon>
    </lineage>
</organism>
<keyword evidence="3" id="KW-1003">Cell membrane</keyword>
<evidence type="ECO:0000313" key="8">
    <source>
        <dbReference type="EMBL" id="TVZ75043.1"/>
    </source>
</evidence>
<sequence>MKRKLIAVSEAELSWLMATVSTSDLMVALVQASSTLPAFFLAVFVGAIAHNYSRRMVMIVGRSLMMAASAMLTIIMAFGITDPWVILAFSFLDGYYRSQRSRLASVHWRYPLVKTRKPEPSTSLRSQHGNCRLLRAYHRGFAPLMHLHKALPAGASLPPFFPLRKRALP</sequence>
<evidence type="ECO:0000256" key="3">
    <source>
        <dbReference type="ARBA" id="ARBA00022475"/>
    </source>
</evidence>
<dbReference type="PANTHER" id="PTHR23513:SF11">
    <property type="entry name" value="STAPHYLOFERRIN A TRANSPORTER"/>
    <property type="match status" value="1"/>
</dbReference>
<dbReference type="EMBL" id="VISO01000001">
    <property type="protein sequence ID" value="TVZ75043.1"/>
    <property type="molecule type" value="Genomic_DNA"/>
</dbReference>
<proteinExistence type="predicted"/>
<comment type="subcellular location">
    <subcellularLocation>
        <location evidence="1">Cell membrane</location>
        <topology evidence="1">Multi-pass membrane protein</topology>
    </subcellularLocation>
</comment>
<keyword evidence="5 7" id="KW-1133">Transmembrane helix</keyword>
<name>A0A559TKA8_9HYPH</name>
<comment type="caution">
    <text evidence="8">The sequence shown here is derived from an EMBL/GenBank/DDBJ whole genome shotgun (WGS) entry which is preliminary data.</text>
</comment>